<keyword evidence="4" id="KW-0547">Nucleotide-binding</keyword>
<dbReference type="RefSeq" id="WP_015587572.1">
    <property type="nucleotide sequence ID" value="NC_021083.1"/>
</dbReference>
<keyword evidence="5" id="KW-0067">ATP-binding</keyword>
<dbReference type="HOGENOM" id="CLU_015869_1_1_14"/>
<dbReference type="PANTHER" id="PTHR11136:SF0">
    <property type="entry name" value="DIHYDROFOLATE SYNTHETASE-RELATED"/>
    <property type="match status" value="1"/>
</dbReference>
<dbReference type="eggNOG" id="COG0285">
    <property type="taxonomic scope" value="Bacteria"/>
</dbReference>
<feature type="domain" description="Mur ligase central" evidence="7">
    <location>
        <begin position="40"/>
        <end position="225"/>
    </location>
</feature>
<dbReference type="InterPro" id="IPR013221">
    <property type="entry name" value="Mur_ligase_cen"/>
</dbReference>
<dbReference type="InterPro" id="IPR036615">
    <property type="entry name" value="Mur_ligase_C_dom_sf"/>
</dbReference>
<accession>M9WE34</accession>
<dbReference type="PANTHER" id="PTHR11136">
    <property type="entry name" value="FOLYLPOLYGLUTAMATE SYNTHASE-RELATED"/>
    <property type="match status" value="1"/>
</dbReference>
<evidence type="ECO:0000256" key="3">
    <source>
        <dbReference type="ARBA" id="ARBA00022723"/>
    </source>
</evidence>
<dbReference type="OrthoDB" id="9809356at2"/>
<keyword evidence="2" id="KW-0436">Ligase</keyword>
<reference evidence="8 9" key="1">
    <citation type="journal article" date="2013" name="Genome Announc.">
        <title>Complete Genome Sequence of Mycoplasma putrefaciens Strain 9231, One of the Agents of Contagious Agalactia in Goats.</title>
        <authorList>
            <person name="Dupuy V."/>
            <person name="Sirand-Pugnet P."/>
            <person name="Baranowski E."/>
            <person name="Barre A."/>
            <person name="Breton M."/>
            <person name="Couture C."/>
            <person name="Dordet-Frisoni E."/>
            <person name="Gaurivaud P."/>
            <person name="Jacob D."/>
            <person name="Lemaitre C."/>
            <person name="Manso-Silvan L."/>
            <person name="Nikolski M."/>
            <person name="Nouvel L.X."/>
            <person name="Poumarat F."/>
            <person name="Tardy F."/>
            <person name="Thebault P."/>
            <person name="Theil S."/>
            <person name="Citti C."/>
            <person name="Blanchard A."/>
            <person name="Thiaucourt F."/>
        </authorList>
    </citation>
    <scope>NUCLEOTIDE SEQUENCE [LARGE SCALE GENOMIC DNA]</scope>
    <source>
        <strain evidence="8">Mput9231</strain>
    </source>
</reference>
<dbReference type="SUPFAM" id="SSF53244">
    <property type="entry name" value="MurD-like peptide ligases, peptide-binding domain"/>
    <property type="match status" value="1"/>
</dbReference>
<dbReference type="InterPro" id="IPR036565">
    <property type="entry name" value="Mur-like_cat_sf"/>
</dbReference>
<sequence>MILVEEFLFEWLTRDKSIDIFKEVLEELNHLEKKLPTINVVGTNGKGSTSFYISQGLKQKYQKVGLFISPAFIYHNERIQINNTPISDDDLKKYIKKAQKYMYKYCLNFFEMWTLIMIMYFVDNNVDIVVCEAGIGGYKDTTNYLANQILTAISSVSIDHTDFLGNTIQEIIFQKINIAKPNTKLIVSADNLTYQKIILDKLINRNVEVIFADKVADEIDYQQANKGLAKKVLEQFDIYDDSIFKLTKPLGRFSVLQTDPYYFVIDGAHNVDAIDRLITTTKKLEKNFIVLYASSSTKDYQTSLKLLNQSFDQVYITNFDHIKAWSIENIDYKNKVFDWETFLKNNNENILVCGSLYFIPQVYQWFESRKNSNFNN</sequence>
<dbReference type="SUPFAM" id="SSF53623">
    <property type="entry name" value="MurD-like peptide ligases, catalytic domain"/>
    <property type="match status" value="1"/>
</dbReference>
<dbReference type="Proteomes" id="UP000012984">
    <property type="component" value="Chromosome"/>
</dbReference>
<dbReference type="InterPro" id="IPR001645">
    <property type="entry name" value="Folylpolyglutamate_synth"/>
</dbReference>
<dbReference type="AlphaFoldDB" id="M9WE34"/>
<proteinExistence type="inferred from homology"/>
<keyword evidence="3" id="KW-0479">Metal-binding</keyword>
<evidence type="ECO:0000256" key="4">
    <source>
        <dbReference type="ARBA" id="ARBA00022741"/>
    </source>
</evidence>
<keyword evidence="9" id="KW-1185">Reference proteome</keyword>
<evidence type="ECO:0000256" key="5">
    <source>
        <dbReference type="ARBA" id="ARBA00022840"/>
    </source>
</evidence>
<dbReference type="PATRIC" id="fig|1292033.3.peg.636"/>
<evidence type="ECO:0000313" key="8">
    <source>
        <dbReference type="EMBL" id="AGJ91041.1"/>
    </source>
</evidence>
<dbReference type="Pfam" id="PF08245">
    <property type="entry name" value="Mur_ligase_M"/>
    <property type="match status" value="1"/>
</dbReference>
<dbReference type="Gene3D" id="3.90.190.20">
    <property type="entry name" value="Mur ligase, C-terminal domain"/>
    <property type="match status" value="1"/>
</dbReference>
<dbReference type="NCBIfam" id="TIGR01499">
    <property type="entry name" value="folC"/>
    <property type="match status" value="1"/>
</dbReference>
<dbReference type="GO" id="GO:0004326">
    <property type="term" value="F:tetrahydrofolylpolyglutamate synthase activity"/>
    <property type="evidence" value="ECO:0007669"/>
    <property type="project" value="UniProtKB-EC"/>
</dbReference>
<evidence type="ECO:0000313" key="9">
    <source>
        <dbReference type="Proteomes" id="UP000012984"/>
    </source>
</evidence>
<evidence type="ECO:0000256" key="6">
    <source>
        <dbReference type="ARBA" id="ARBA00022842"/>
    </source>
</evidence>
<gene>
    <name evidence="8" type="primary">folC</name>
    <name evidence="8" type="ORF">MPUT9231_6480</name>
</gene>
<protein>
    <submittedName>
        <fullName evidence="8">Dihydrofolate:folylpolyglutamate synthase</fullName>
    </submittedName>
</protein>
<dbReference type="GO" id="GO:0005737">
    <property type="term" value="C:cytoplasm"/>
    <property type="evidence" value="ECO:0007669"/>
    <property type="project" value="TreeGrafter"/>
</dbReference>
<dbReference type="EMBL" id="CP004357">
    <property type="protein sequence ID" value="AGJ91041.1"/>
    <property type="molecule type" value="Genomic_DNA"/>
</dbReference>
<keyword evidence="6" id="KW-0460">Magnesium</keyword>
<dbReference type="KEGG" id="mput:MPUT9231_6480"/>
<organism evidence="8 9">
    <name type="scientific">Mycoplasma putrefaciens Mput9231</name>
    <dbReference type="NCBI Taxonomy" id="1292033"/>
    <lineage>
        <taxon>Bacteria</taxon>
        <taxon>Bacillati</taxon>
        <taxon>Mycoplasmatota</taxon>
        <taxon>Mollicutes</taxon>
        <taxon>Mycoplasmataceae</taxon>
        <taxon>Mycoplasma</taxon>
    </lineage>
</organism>
<name>M9WE34_9MOLU</name>
<evidence type="ECO:0000259" key="7">
    <source>
        <dbReference type="Pfam" id="PF08245"/>
    </source>
</evidence>
<dbReference type="Gene3D" id="3.40.1190.10">
    <property type="entry name" value="Mur-like, catalytic domain"/>
    <property type="match status" value="1"/>
</dbReference>
<dbReference type="GO" id="GO:0046872">
    <property type="term" value="F:metal ion binding"/>
    <property type="evidence" value="ECO:0007669"/>
    <property type="project" value="UniProtKB-KW"/>
</dbReference>
<evidence type="ECO:0000256" key="1">
    <source>
        <dbReference type="ARBA" id="ARBA00008276"/>
    </source>
</evidence>
<dbReference type="GO" id="GO:0008841">
    <property type="term" value="F:dihydrofolate synthase activity"/>
    <property type="evidence" value="ECO:0007669"/>
    <property type="project" value="TreeGrafter"/>
</dbReference>
<dbReference type="GO" id="GO:0005524">
    <property type="term" value="F:ATP binding"/>
    <property type="evidence" value="ECO:0007669"/>
    <property type="project" value="UniProtKB-KW"/>
</dbReference>
<comment type="similarity">
    <text evidence="1">Belongs to the folylpolyglutamate synthase family.</text>
</comment>
<evidence type="ECO:0000256" key="2">
    <source>
        <dbReference type="ARBA" id="ARBA00022598"/>
    </source>
</evidence>